<proteinExistence type="predicted"/>
<accession>A0A6J5RN06</accession>
<evidence type="ECO:0000313" key="1">
    <source>
        <dbReference type="EMBL" id="CAB4193154.1"/>
    </source>
</evidence>
<protein>
    <submittedName>
        <fullName evidence="1">Uncharacterized protein</fullName>
    </submittedName>
</protein>
<reference evidence="1" key="1">
    <citation type="submission" date="2020-05" db="EMBL/GenBank/DDBJ databases">
        <authorList>
            <person name="Chiriac C."/>
            <person name="Salcher M."/>
            <person name="Ghai R."/>
            <person name="Kavagutti S V."/>
        </authorList>
    </citation>
    <scope>NUCLEOTIDE SEQUENCE</scope>
</reference>
<dbReference type="EMBL" id="LR797193">
    <property type="protein sequence ID" value="CAB4193154.1"/>
    <property type="molecule type" value="Genomic_DNA"/>
</dbReference>
<gene>
    <name evidence="1" type="ORF">UFOVP1246_49</name>
</gene>
<name>A0A6J5RN06_9CAUD</name>
<sequence>MAPKVEAPYEIPGLPISDGPISHQRKLTPAKGEQPIIVVLPAGAFQYVWEMLESKARIDHQKYASIPSITIAAEDSVRSFRIANSAALARLKRREVRRKR</sequence>
<organism evidence="1">
    <name type="scientific">uncultured Caudovirales phage</name>
    <dbReference type="NCBI Taxonomy" id="2100421"/>
    <lineage>
        <taxon>Viruses</taxon>
        <taxon>Duplodnaviria</taxon>
        <taxon>Heunggongvirae</taxon>
        <taxon>Uroviricota</taxon>
        <taxon>Caudoviricetes</taxon>
        <taxon>Peduoviridae</taxon>
        <taxon>Maltschvirus</taxon>
        <taxon>Maltschvirus maltsch</taxon>
    </lineage>
</organism>